<dbReference type="PROSITE" id="PS50801">
    <property type="entry name" value="STAS"/>
    <property type="match status" value="1"/>
</dbReference>
<reference evidence="2 3" key="1">
    <citation type="submission" date="2018-07" db="EMBL/GenBank/DDBJ databases">
        <title>Bacillus sp. YLB-04 draft genome sequence.</title>
        <authorList>
            <person name="Yu L."/>
            <person name="Tang X."/>
        </authorList>
    </citation>
    <scope>NUCLEOTIDE SEQUENCE [LARGE SCALE GENOMIC DNA]</scope>
    <source>
        <strain evidence="2 3">YLB-04</strain>
    </source>
</reference>
<feature type="domain" description="STAS" evidence="1">
    <location>
        <begin position="161"/>
        <end position="272"/>
    </location>
</feature>
<dbReference type="RefSeq" id="WP_115450730.1">
    <property type="nucleotide sequence ID" value="NZ_QNQT01000001.1"/>
</dbReference>
<evidence type="ECO:0000313" key="3">
    <source>
        <dbReference type="Proteomes" id="UP000257144"/>
    </source>
</evidence>
<dbReference type="InterPro" id="IPR036513">
    <property type="entry name" value="STAS_dom_sf"/>
</dbReference>
<protein>
    <recommendedName>
        <fullName evidence="1">STAS domain-containing protein</fullName>
    </recommendedName>
</protein>
<dbReference type="PANTHER" id="PTHR33745:SF8">
    <property type="entry name" value="BLUE-LIGHT PHOTORECEPTOR"/>
    <property type="match status" value="1"/>
</dbReference>
<dbReference type="SUPFAM" id="SSF52091">
    <property type="entry name" value="SpoIIaa-like"/>
    <property type="match status" value="1"/>
</dbReference>
<proteinExistence type="predicted"/>
<comment type="caution">
    <text evidence="2">The sequence shown here is derived from an EMBL/GenBank/DDBJ whole genome shotgun (WGS) entry which is preliminary data.</text>
</comment>
<dbReference type="PANTHER" id="PTHR33745">
    <property type="entry name" value="RSBT ANTAGONIST PROTEIN RSBS-RELATED"/>
    <property type="match status" value="1"/>
</dbReference>
<dbReference type="InterPro" id="IPR002645">
    <property type="entry name" value="STAS_dom"/>
</dbReference>
<dbReference type="Gene3D" id="3.30.750.24">
    <property type="entry name" value="STAS domain"/>
    <property type="match status" value="1"/>
</dbReference>
<dbReference type="Pfam" id="PF01740">
    <property type="entry name" value="STAS"/>
    <property type="match status" value="1"/>
</dbReference>
<dbReference type="OrthoDB" id="2959930at2"/>
<dbReference type="InterPro" id="IPR051932">
    <property type="entry name" value="Bact_StressResp_Reg"/>
</dbReference>
<evidence type="ECO:0000259" key="1">
    <source>
        <dbReference type="PROSITE" id="PS50801"/>
    </source>
</evidence>
<dbReference type="AlphaFoldDB" id="A0A3D8GWJ9"/>
<keyword evidence="3" id="KW-1185">Reference proteome</keyword>
<name>A0A3D8GWJ9_9BACI</name>
<gene>
    <name evidence="2" type="ORF">DRW41_04450</name>
</gene>
<evidence type="ECO:0000313" key="2">
    <source>
        <dbReference type="EMBL" id="RDU38815.1"/>
    </source>
</evidence>
<dbReference type="EMBL" id="QNQT01000001">
    <property type="protein sequence ID" value="RDU38815.1"/>
    <property type="molecule type" value="Genomic_DNA"/>
</dbReference>
<accession>A0A3D8GWJ9</accession>
<organism evidence="2 3">
    <name type="scientific">Neobacillus piezotolerans</name>
    <dbReference type="NCBI Taxonomy" id="2259171"/>
    <lineage>
        <taxon>Bacteria</taxon>
        <taxon>Bacillati</taxon>
        <taxon>Bacillota</taxon>
        <taxon>Bacilli</taxon>
        <taxon>Bacillales</taxon>
        <taxon>Bacillaceae</taxon>
        <taxon>Neobacillus</taxon>
    </lineage>
</organism>
<dbReference type="Proteomes" id="UP000257144">
    <property type="component" value="Unassembled WGS sequence"/>
</dbReference>
<sequence>MEIEQLKSYFSEKIEANLERITEELISEMLSFYHFRFQDEEQKKITTEKFRELVQIVLKCLKDEDVKDHAFKWGEIIGANSVQNGGDLGRTIKGVTIYKNVIWSFLFEEGRKIQINQEELLDIIIETDHIFNNMVHGFSTSFTNNAEKLLLESRELYLKISVPIVPISQKLAVLPLIGDINEMRSETLIVDSLDTCVKKRIETLVIDLSGVYEVDLIGIEVLFKLIRSLNLLGVTPVITGMKGELSQTFINLGINLKGISIYSNLEQALKELQFF</sequence>
<dbReference type="CDD" id="cd07041">
    <property type="entry name" value="STAS_RsbR_RsbS_like"/>
    <property type="match status" value="1"/>
</dbReference>